<comment type="cofactor">
    <cofactor evidence="1">
        <name>heme b</name>
        <dbReference type="ChEBI" id="CHEBI:60344"/>
    </cofactor>
</comment>
<evidence type="ECO:0000256" key="3">
    <source>
        <dbReference type="ARBA" id="ARBA00022617"/>
    </source>
</evidence>
<dbReference type="InParanoid" id="A0A0C2SS05"/>
<evidence type="ECO:0000256" key="5">
    <source>
        <dbReference type="ARBA" id="ARBA00023002"/>
    </source>
</evidence>
<dbReference type="SUPFAM" id="SSF47571">
    <property type="entry name" value="Cloroperoxidase"/>
    <property type="match status" value="1"/>
</dbReference>
<evidence type="ECO:0000256" key="4">
    <source>
        <dbReference type="ARBA" id="ARBA00022723"/>
    </source>
</evidence>
<keyword evidence="5" id="KW-0560">Oxidoreductase</keyword>
<dbReference type="PANTHER" id="PTHR33577">
    <property type="entry name" value="STERIGMATOCYSTIN BIOSYNTHESIS PEROXIDASE STCC-RELATED"/>
    <property type="match status" value="1"/>
</dbReference>
<dbReference type="GO" id="GO:0004601">
    <property type="term" value="F:peroxidase activity"/>
    <property type="evidence" value="ECO:0007669"/>
    <property type="project" value="UniProtKB-KW"/>
</dbReference>
<protein>
    <recommendedName>
        <fullName evidence="8">Heme haloperoxidase family profile domain-containing protein</fullName>
    </recommendedName>
</protein>
<dbReference type="Proteomes" id="UP000054549">
    <property type="component" value="Unassembled WGS sequence"/>
</dbReference>
<accession>A0A0C2SS05</accession>
<keyword evidence="2" id="KW-0575">Peroxidase</keyword>
<proteinExistence type="inferred from homology"/>
<evidence type="ECO:0000256" key="6">
    <source>
        <dbReference type="ARBA" id="ARBA00023004"/>
    </source>
</evidence>
<dbReference type="AlphaFoldDB" id="A0A0C2SS05"/>
<evidence type="ECO:0000313" key="9">
    <source>
        <dbReference type="EMBL" id="KIL66075.1"/>
    </source>
</evidence>
<feature type="domain" description="Heme haloperoxidase family profile" evidence="8">
    <location>
        <begin position="50"/>
        <end position="260"/>
    </location>
</feature>
<reference evidence="9 10" key="1">
    <citation type="submission" date="2014-04" db="EMBL/GenBank/DDBJ databases">
        <title>Evolutionary Origins and Diversification of the Mycorrhizal Mutualists.</title>
        <authorList>
            <consortium name="DOE Joint Genome Institute"/>
            <consortium name="Mycorrhizal Genomics Consortium"/>
            <person name="Kohler A."/>
            <person name="Kuo A."/>
            <person name="Nagy L.G."/>
            <person name="Floudas D."/>
            <person name="Copeland A."/>
            <person name="Barry K.W."/>
            <person name="Cichocki N."/>
            <person name="Veneault-Fourrey C."/>
            <person name="LaButti K."/>
            <person name="Lindquist E.A."/>
            <person name="Lipzen A."/>
            <person name="Lundell T."/>
            <person name="Morin E."/>
            <person name="Murat C."/>
            <person name="Riley R."/>
            <person name="Ohm R."/>
            <person name="Sun H."/>
            <person name="Tunlid A."/>
            <person name="Henrissat B."/>
            <person name="Grigoriev I.V."/>
            <person name="Hibbett D.S."/>
            <person name="Martin F."/>
        </authorList>
    </citation>
    <scope>NUCLEOTIDE SEQUENCE [LARGE SCALE GENOMIC DNA]</scope>
    <source>
        <strain evidence="9 10">Koide BX008</strain>
    </source>
</reference>
<gene>
    <name evidence="9" type="ORF">M378DRAFT_178007</name>
</gene>
<evidence type="ECO:0000256" key="7">
    <source>
        <dbReference type="ARBA" id="ARBA00025795"/>
    </source>
</evidence>
<keyword evidence="10" id="KW-1185">Reference proteome</keyword>
<organism evidence="9 10">
    <name type="scientific">Amanita muscaria (strain Koide BX008)</name>
    <dbReference type="NCBI Taxonomy" id="946122"/>
    <lineage>
        <taxon>Eukaryota</taxon>
        <taxon>Fungi</taxon>
        <taxon>Dikarya</taxon>
        <taxon>Basidiomycota</taxon>
        <taxon>Agaricomycotina</taxon>
        <taxon>Agaricomycetes</taxon>
        <taxon>Agaricomycetidae</taxon>
        <taxon>Agaricales</taxon>
        <taxon>Pluteineae</taxon>
        <taxon>Amanitaceae</taxon>
        <taxon>Amanita</taxon>
    </lineage>
</organism>
<evidence type="ECO:0000256" key="2">
    <source>
        <dbReference type="ARBA" id="ARBA00022559"/>
    </source>
</evidence>
<evidence type="ECO:0000313" key="10">
    <source>
        <dbReference type="Proteomes" id="UP000054549"/>
    </source>
</evidence>
<dbReference type="InterPro" id="IPR000028">
    <property type="entry name" value="Chloroperoxidase"/>
</dbReference>
<dbReference type="Pfam" id="PF01328">
    <property type="entry name" value="Peroxidase_2"/>
    <property type="match status" value="1"/>
</dbReference>
<sequence length="289" mass="32142">MTFLITPIARFFDSTVLFTWDAFLALGNLVVPKLKEGQVVPEGHDGFQGKWPEYKPPTEGDSRCCCPGLNTMANHGIIPRDGRNISFKELNGTIHDTFNFAHSFCHFTTKFAANLLNKDYNKGRFDLEEINLHNGIEHDASLTRLDHVFDKGQGKPHIPYVEDFVDSASGKDKAGNVLITAKDLAGFSAKRRADSTLSNPSFSLDLNHRMFSSSNNCTLLTLFGGRRDDIKVFLAEERLPDGWEPRLRKVNGLTIAGLNSLSIPVEIRTASKAKALIKEHKANAEQKKA</sequence>
<dbReference type="Gene3D" id="1.10.489.10">
    <property type="entry name" value="Chloroperoxidase-like"/>
    <property type="match status" value="1"/>
</dbReference>
<evidence type="ECO:0000259" key="8">
    <source>
        <dbReference type="PROSITE" id="PS51405"/>
    </source>
</evidence>
<dbReference type="PANTHER" id="PTHR33577:SF18">
    <property type="entry name" value="HEME HALOPEROXIDASE FAMILY PROFILE DOMAIN-CONTAINING PROTEIN"/>
    <property type="match status" value="1"/>
</dbReference>
<keyword evidence="6" id="KW-0408">Iron</keyword>
<evidence type="ECO:0000256" key="1">
    <source>
        <dbReference type="ARBA" id="ARBA00001970"/>
    </source>
</evidence>
<dbReference type="InterPro" id="IPR036851">
    <property type="entry name" value="Chloroperoxidase-like_sf"/>
</dbReference>
<dbReference type="PROSITE" id="PS51405">
    <property type="entry name" value="HEME_HALOPEROXIDASE"/>
    <property type="match status" value="1"/>
</dbReference>
<comment type="similarity">
    <text evidence="7">Belongs to the chloroperoxidase family.</text>
</comment>
<keyword evidence="3" id="KW-0349">Heme</keyword>
<keyword evidence="4" id="KW-0479">Metal-binding</keyword>
<dbReference type="HOGENOM" id="CLU_050230_1_0_1"/>
<dbReference type="STRING" id="946122.A0A0C2SS05"/>
<name>A0A0C2SS05_AMAMK</name>
<dbReference type="OrthoDB" id="407298at2759"/>
<dbReference type="EMBL" id="KN818238">
    <property type="protein sequence ID" value="KIL66075.1"/>
    <property type="molecule type" value="Genomic_DNA"/>
</dbReference>
<dbReference type="GO" id="GO:0046872">
    <property type="term" value="F:metal ion binding"/>
    <property type="evidence" value="ECO:0007669"/>
    <property type="project" value="UniProtKB-KW"/>
</dbReference>